<comment type="caution">
    <text evidence="3">The sequence shown here is derived from an EMBL/GenBank/DDBJ whole genome shotgun (WGS) entry which is preliminary data.</text>
</comment>
<dbReference type="GO" id="GO:0031118">
    <property type="term" value="P:rRNA pseudouridine synthesis"/>
    <property type="evidence" value="ECO:0007669"/>
    <property type="project" value="TreeGrafter"/>
</dbReference>
<feature type="domain" description="Dyskerin-like" evidence="2">
    <location>
        <begin position="72"/>
        <end position="130"/>
    </location>
</feature>
<sequence length="329" mass="37234">MYFQTRQNVNFRIRQQEHMQNLGRLSLDCKSIESKMEETKKKKSKVSDAEVGDIQQSESFFLASSDKLAKLNTSQWPLLLKNFDKLNRRTDHYVPVPAGCSPLKRQTEEYVRSGFLNLDKPSNPSSHEVVAWIKRILRVEKTGHSGTLDPKVTGCLIVCIERATRLVKSQQGAGKEYVCIFELHNPVADEKKVRLADESASNSQVAIGGQSVISKDWTRKSQHQTDRFDDMLQLWTLGPPYKRPILSSYKSDMPPIWKDWSISVHLLSGKHSIPITAEVDTDAEISGVTQAIYRKNIAHYCPLLLSVTWTTVLSGRSLGRFLTQVESTG</sequence>
<dbReference type="Pfam" id="PF08068">
    <property type="entry name" value="DKCLD"/>
    <property type="match status" value="1"/>
</dbReference>
<evidence type="ECO:0000313" key="3">
    <source>
        <dbReference type="EMBL" id="GFR74479.1"/>
    </source>
</evidence>
<evidence type="ECO:0000313" key="4">
    <source>
        <dbReference type="Proteomes" id="UP000762676"/>
    </source>
</evidence>
<dbReference type="InterPro" id="IPR012960">
    <property type="entry name" value="Dyskerin-like"/>
</dbReference>
<dbReference type="GO" id="GO:0009982">
    <property type="term" value="F:pseudouridine synthase activity"/>
    <property type="evidence" value="ECO:0007669"/>
    <property type="project" value="InterPro"/>
</dbReference>
<protein>
    <submittedName>
        <fullName evidence="3">H/ACA ribonucleoprotein complex subunit 4</fullName>
    </submittedName>
</protein>
<dbReference type="PANTHER" id="PTHR23127:SF0">
    <property type="entry name" value="H_ACA RIBONUCLEOPROTEIN COMPLEX SUBUNIT DKC1"/>
    <property type="match status" value="1"/>
</dbReference>
<dbReference type="EMBL" id="BMAT01011529">
    <property type="protein sequence ID" value="GFR74479.1"/>
    <property type="molecule type" value="Genomic_DNA"/>
</dbReference>
<keyword evidence="4" id="KW-1185">Reference proteome</keyword>
<dbReference type="Proteomes" id="UP000762676">
    <property type="component" value="Unassembled WGS sequence"/>
</dbReference>
<comment type="similarity">
    <text evidence="1">Belongs to the pseudouridine synthase TruB family.</text>
</comment>
<dbReference type="SUPFAM" id="SSF55120">
    <property type="entry name" value="Pseudouridine synthase"/>
    <property type="match status" value="1"/>
</dbReference>
<dbReference type="AlphaFoldDB" id="A0AAV4FMZ9"/>
<keyword evidence="3" id="KW-0687">Ribonucleoprotein</keyword>
<dbReference type="PANTHER" id="PTHR23127">
    <property type="entry name" value="CENTROMERE/MICROTUBULE BINDING PROTEIN CBF5"/>
    <property type="match status" value="1"/>
</dbReference>
<dbReference type="InterPro" id="IPR002501">
    <property type="entry name" value="PsdUridine_synth_N"/>
</dbReference>
<reference evidence="3 4" key="1">
    <citation type="journal article" date="2021" name="Elife">
        <title>Chloroplast acquisition without the gene transfer in kleptoplastic sea slugs, Plakobranchus ocellatus.</title>
        <authorList>
            <person name="Maeda T."/>
            <person name="Takahashi S."/>
            <person name="Yoshida T."/>
            <person name="Shimamura S."/>
            <person name="Takaki Y."/>
            <person name="Nagai Y."/>
            <person name="Toyoda A."/>
            <person name="Suzuki Y."/>
            <person name="Arimoto A."/>
            <person name="Ishii H."/>
            <person name="Satoh N."/>
            <person name="Nishiyama T."/>
            <person name="Hasebe M."/>
            <person name="Maruyama T."/>
            <person name="Minagawa J."/>
            <person name="Obokata J."/>
            <person name="Shigenobu S."/>
        </authorList>
    </citation>
    <scope>NUCLEOTIDE SEQUENCE [LARGE SCALE GENOMIC DNA]</scope>
</reference>
<proteinExistence type="inferred from homology"/>
<dbReference type="GO" id="GO:0031429">
    <property type="term" value="C:box H/ACA snoRNP complex"/>
    <property type="evidence" value="ECO:0007669"/>
    <property type="project" value="TreeGrafter"/>
</dbReference>
<organism evidence="3 4">
    <name type="scientific">Elysia marginata</name>
    <dbReference type="NCBI Taxonomy" id="1093978"/>
    <lineage>
        <taxon>Eukaryota</taxon>
        <taxon>Metazoa</taxon>
        <taxon>Spiralia</taxon>
        <taxon>Lophotrochozoa</taxon>
        <taxon>Mollusca</taxon>
        <taxon>Gastropoda</taxon>
        <taxon>Heterobranchia</taxon>
        <taxon>Euthyneura</taxon>
        <taxon>Panpulmonata</taxon>
        <taxon>Sacoglossa</taxon>
        <taxon>Placobranchoidea</taxon>
        <taxon>Plakobranchidae</taxon>
        <taxon>Elysia</taxon>
    </lineage>
</organism>
<dbReference type="Gene3D" id="2.30.130.10">
    <property type="entry name" value="PUA domain"/>
    <property type="match status" value="1"/>
</dbReference>
<dbReference type="GO" id="GO:0003723">
    <property type="term" value="F:RNA binding"/>
    <property type="evidence" value="ECO:0007669"/>
    <property type="project" value="InterPro"/>
</dbReference>
<dbReference type="GO" id="GO:0000495">
    <property type="term" value="P:box H/ACA sno(s)RNA 3'-end processing"/>
    <property type="evidence" value="ECO:0007669"/>
    <property type="project" value="TreeGrafter"/>
</dbReference>
<dbReference type="InterPro" id="IPR004802">
    <property type="entry name" value="tRNA_PsdUridine_synth_B_fam"/>
</dbReference>
<accession>A0AAV4FMZ9</accession>
<evidence type="ECO:0000256" key="1">
    <source>
        <dbReference type="ARBA" id="ARBA00008999"/>
    </source>
</evidence>
<dbReference type="InterPro" id="IPR036974">
    <property type="entry name" value="PUA_sf"/>
</dbReference>
<dbReference type="Pfam" id="PF01509">
    <property type="entry name" value="TruB_N"/>
    <property type="match status" value="1"/>
</dbReference>
<evidence type="ECO:0000259" key="2">
    <source>
        <dbReference type="SMART" id="SM01136"/>
    </source>
</evidence>
<dbReference type="InterPro" id="IPR020103">
    <property type="entry name" value="PsdUridine_synth_cat_dom_sf"/>
</dbReference>
<dbReference type="GO" id="GO:1990481">
    <property type="term" value="P:mRNA pseudouridine synthesis"/>
    <property type="evidence" value="ECO:0007669"/>
    <property type="project" value="TreeGrafter"/>
</dbReference>
<name>A0AAV4FMZ9_9GAST</name>
<dbReference type="Gene3D" id="3.30.2350.10">
    <property type="entry name" value="Pseudouridine synthase"/>
    <property type="match status" value="1"/>
</dbReference>
<dbReference type="GO" id="GO:0031120">
    <property type="term" value="P:snRNA pseudouridine synthesis"/>
    <property type="evidence" value="ECO:0007669"/>
    <property type="project" value="TreeGrafter"/>
</dbReference>
<gene>
    <name evidence="3" type="ORF">ElyMa_005755300</name>
</gene>
<dbReference type="SMART" id="SM01136">
    <property type="entry name" value="DKCLD"/>
    <property type="match status" value="1"/>
</dbReference>